<dbReference type="Proteomes" id="UP001253193">
    <property type="component" value="Unassembled WGS sequence"/>
</dbReference>
<name>A0AAW8PZP2_VIBPH</name>
<dbReference type="GO" id="GO:0005829">
    <property type="term" value="C:cytosol"/>
    <property type="evidence" value="ECO:0007669"/>
    <property type="project" value="TreeGrafter"/>
</dbReference>
<evidence type="ECO:0000259" key="5">
    <source>
        <dbReference type="Pfam" id="PF00303"/>
    </source>
</evidence>
<dbReference type="InterPro" id="IPR000398">
    <property type="entry name" value="Thymidylate_synthase"/>
</dbReference>
<dbReference type="NCBIfam" id="TIGR03284">
    <property type="entry name" value="thym_sym"/>
    <property type="match status" value="1"/>
</dbReference>
<evidence type="ECO:0000313" key="7">
    <source>
        <dbReference type="Proteomes" id="UP001253193"/>
    </source>
</evidence>
<feature type="domain" description="Thymidylate synthase/dCMP hydroxymethylase" evidence="5">
    <location>
        <begin position="42"/>
        <end position="317"/>
    </location>
</feature>
<dbReference type="EC" id="2.1.1.45" evidence="1 4"/>
<evidence type="ECO:0000313" key="6">
    <source>
        <dbReference type="EMBL" id="MDS1820900.1"/>
    </source>
</evidence>
<dbReference type="InterPro" id="IPR036926">
    <property type="entry name" value="Thymidate_synth/dCMP_Mease_sf"/>
</dbReference>
<dbReference type="PANTHER" id="PTHR11548:SF1">
    <property type="entry name" value="THYMIDYLATE SYNTHASE 1"/>
    <property type="match status" value="1"/>
</dbReference>
<dbReference type="GO" id="GO:0032259">
    <property type="term" value="P:methylation"/>
    <property type="evidence" value="ECO:0007669"/>
    <property type="project" value="UniProtKB-KW"/>
</dbReference>
<dbReference type="InterPro" id="IPR023451">
    <property type="entry name" value="Thymidate_synth/dCMP_Mease_dom"/>
</dbReference>
<dbReference type="InterPro" id="IPR045097">
    <property type="entry name" value="Thymidate_synth/dCMP_Mease"/>
</dbReference>
<gene>
    <name evidence="6" type="primary">thyA</name>
    <name evidence="6" type="ORF">QX249_09550</name>
</gene>
<comment type="caution">
    <text evidence="6">The sequence shown here is derived from an EMBL/GenBank/DDBJ whole genome shotgun (WGS) entry which is preliminary data.</text>
</comment>
<dbReference type="AlphaFoldDB" id="A0AAW8PZP2"/>
<proteinExistence type="predicted"/>
<dbReference type="GO" id="GO:0006231">
    <property type="term" value="P:dTMP biosynthetic process"/>
    <property type="evidence" value="ECO:0007669"/>
    <property type="project" value="InterPro"/>
</dbReference>
<dbReference type="PANTHER" id="PTHR11548">
    <property type="entry name" value="THYMIDYLATE SYNTHASE 1"/>
    <property type="match status" value="1"/>
</dbReference>
<dbReference type="PRINTS" id="PR00108">
    <property type="entry name" value="THYMDSNTHASE"/>
</dbReference>
<evidence type="ECO:0000256" key="3">
    <source>
        <dbReference type="ARBA" id="ARBA00022679"/>
    </source>
</evidence>
<evidence type="ECO:0000256" key="4">
    <source>
        <dbReference type="NCBIfam" id="TIGR03284"/>
    </source>
</evidence>
<evidence type="ECO:0000256" key="1">
    <source>
        <dbReference type="ARBA" id="ARBA00011947"/>
    </source>
</evidence>
<keyword evidence="3 6" id="KW-0808">Transferase</keyword>
<dbReference type="GO" id="GO:0004799">
    <property type="term" value="F:thymidylate synthase activity"/>
    <property type="evidence" value="ECO:0007669"/>
    <property type="project" value="UniProtKB-UniRule"/>
</dbReference>
<organism evidence="6 7">
    <name type="scientific">Vibrio parahaemolyticus</name>
    <dbReference type="NCBI Taxonomy" id="670"/>
    <lineage>
        <taxon>Bacteria</taxon>
        <taxon>Pseudomonadati</taxon>
        <taxon>Pseudomonadota</taxon>
        <taxon>Gammaproteobacteria</taxon>
        <taxon>Vibrionales</taxon>
        <taxon>Vibrionaceae</taxon>
        <taxon>Vibrio</taxon>
    </lineage>
</organism>
<dbReference type="RefSeq" id="WP_311019682.1">
    <property type="nucleotide sequence ID" value="NZ_JAUHGG010000003.1"/>
</dbReference>
<dbReference type="Pfam" id="PF00303">
    <property type="entry name" value="Thymidylat_synt"/>
    <property type="match status" value="1"/>
</dbReference>
<reference evidence="6" key="1">
    <citation type="submission" date="2023-06" db="EMBL/GenBank/DDBJ databases">
        <title>Genomic Diversity of Vibrio spp. and Metagenomic Analysis of Pathogens in Florida Gulf Coastal Waters Following Hurricane Ian.</title>
        <authorList>
            <person name="Brumfield K.D."/>
        </authorList>
    </citation>
    <scope>NUCLEOTIDE SEQUENCE</scope>
    <source>
        <strain evidence="6">WBS2B-138</strain>
    </source>
</reference>
<keyword evidence="2 6" id="KW-0489">Methyltransferase</keyword>
<dbReference type="CDD" id="cd00351">
    <property type="entry name" value="TS_Pyrimidine_HMase"/>
    <property type="match status" value="1"/>
</dbReference>
<sequence>MKYDTNYIYFNGNQNIKMTKTTTKVRLNTQQFAQTYYGERGYREMLQNILDSGYTHVDRTGVGRRKLFSQKLVFDLQDTFPLHSSRPCPLSFAFKEYQAFLSGRSDIHDILSKEGIDFWKGNTSREFLDKVGLTHVAEGNMAKAYGFQLRNYNGDFDEITQQAIPDSGVDQIKEVFESLKKNPFGSRHYVTMWNPAQLQEMALPPCWHSHQWLVIEHEGVKFLNLEVTSRSADTLYGTPFNIQQYAYLLMAFSEALEMTPALLTCELIDAHLYENQIEFTKELLTRKFSEEPCSIEFKKKLNTVDDIISLTMGDITVNMPDEFVNKDKFVTPKPPMAV</sequence>
<dbReference type="SUPFAM" id="SSF55831">
    <property type="entry name" value="Thymidylate synthase/dCMP hydroxymethylase"/>
    <property type="match status" value="1"/>
</dbReference>
<evidence type="ECO:0000256" key="2">
    <source>
        <dbReference type="ARBA" id="ARBA00022603"/>
    </source>
</evidence>
<accession>A0AAW8PZP2</accession>
<protein>
    <recommendedName>
        <fullName evidence="1 4">Thymidylate synthase</fullName>
        <ecNumber evidence="1 4">2.1.1.45</ecNumber>
    </recommendedName>
</protein>
<dbReference type="EMBL" id="JAUHGG010000003">
    <property type="protein sequence ID" value="MDS1820900.1"/>
    <property type="molecule type" value="Genomic_DNA"/>
</dbReference>
<dbReference type="Gene3D" id="3.30.572.10">
    <property type="entry name" value="Thymidylate synthase/dCMP hydroxymethylase domain"/>
    <property type="match status" value="1"/>
</dbReference>